<keyword evidence="3" id="KW-0119">Carbohydrate metabolism</keyword>
<dbReference type="Proteomes" id="UP000462363">
    <property type="component" value="Unassembled WGS sequence"/>
</dbReference>
<dbReference type="RefSeq" id="WP_004607491.1">
    <property type="nucleotide sequence ID" value="NZ_AP024846.1"/>
</dbReference>
<dbReference type="InterPro" id="IPR036388">
    <property type="entry name" value="WH-like_DNA-bd_sf"/>
</dbReference>
<dbReference type="InterPro" id="IPR043129">
    <property type="entry name" value="ATPase_NBD"/>
</dbReference>
<dbReference type="AlphaFoldDB" id="A0A844F482"/>
<evidence type="ECO:0000313" key="5">
    <source>
        <dbReference type="Proteomes" id="UP000462363"/>
    </source>
</evidence>
<comment type="function">
    <text evidence="1">Transcriptional repressor of xylose-utilizing enzymes.</text>
</comment>
<dbReference type="InterPro" id="IPR000600">
    <property type="entry name" value="ROK"/>
</dbReference>
<dbReference type="GO" id="GO:0042732">
    <property type="term" value="P:D-xylose metabolic process"/>
    <property type="evidence" value="ECO:0007669"/>
    <property type="project" value="UniProtKB-KW"/>
</dbReference>
<dbReference type="SUPFAM" id="SSF53067">
    <property type="entry name" value="Actin-like ATPase domain"/>
    <property type="match status" value="1"/>
</dbReference>
<dbReference type="GeneID" id="62694918"/>
<dbReference type="Gene3D" id="1.10.10.10">
    <property type="entry name" value="Winged helix-like DNA-binding domain superfamily/Winged helix DNA-binding domain"/>
    <property type="match status" value="1"/>
</dbReference>
<comment type="caution">
    <text evidence="4">The sequence shown here is derived from an EMBL/GenBank/DDBJ whole genome shotgun (WGS) entry which is preliminary data.</text>
</comment>
<keyword evidence="3" id="KW-0859">Xylose metabolism</keyword>
<dbReference type="PANTHER" id="PTHR18964">
    <property type="entry name" value="ROK (REPRESSOR, ORF, KINASE) FAMILY"/>
    <property type="match status" value="1"/>
</dbReference>
<evidence type="ECO:0000256" key="1">
    <source>
        <dbReference type="ARBA" id="ARBA00002486"/>
    </source>
</evidence>
<organism evidence="4 5">
    <name type="scientific">Clostridium scindens (strain JCM 10418 / VPI 12708)</name>
    <dbReference type="NCBI Taxonomy" id="29347"/>
    <lineage>
        <taxon>Bacteria</taxon>
        <taxon>Bacillati</taxon>
        <taxon>Bacillota</taxon>
        <taxon>Clostridia</taxon>
        <taxon>Lachnospirales</taxon>
        <taxon>Lachnospiraceae</taxon>
    </lineage>
</organism>
<comment type="similarity">
    <text evidence="2">Belongs to the ROK (NagC/XylR) family.</text>
</comment>
<dbReference type="PANTHER" id="PTHR18964:SF149">
    <property type="entry name" value="BIFUNCTIONAL UDP-N-ACETYLGLUCOSAMINE 2-EPIMERASE_N-ACETYLMANNOSAMINE KINASE"/>
    <property type="match status" value="1"/>
</dbReference>
<proteinExistence type="inferred from homology"/>
<evidence type="ECO:0000256" key="3">
    <source>
        <dbReference type="ARBA" id="ARBA00022629"/>
    </source>
</evidence>
<protein>
    <submittedName>
        <fullName evidence="4">ROK family protein</fullName>
    </submittedName>
</protein>
<dbReference type="Pfam" id="PF00480">
    <property type="entry name" value="ROK"/>
    <property type="match status" value="1"/>
</dbReference>
<dbReference type="EMBL" id="VUMB01000023">
    <property type="protein sequence ID" value="MSS40968.1"/>
    <property type="molecule type" value="Genomic_DNA"/>
</dbReference>
<reference evidence="4 5" key="1">
    <citation type="submission" date="2019-08" db="EMBL/GenBank/DDBJ databases">
        <title>In-depth cultivation of the pig gut microbiome towards novel bacterial diversity and tailored functional studies.</title>
        <authorList>
            <person name="Wylensek D."/>
            <person name="Hitch T.C.A."/>
            <person name="Clavel T."/>
        </authorList>
    </citation>
    <scope>NUCLEOTIDE SEQUENCE [LARGE SCALE GENOMIC DNA]</scope>
    <source>
        <strain evidence="4 5">BL-389-WT-3D</strain>
    </source>
</reference>
<evidence type="ECO:0000313" key="4">
    <source>
        <dbReference type="EMBL" id="MSS40968.1"/>
    </source>
</evidence>
<name>A0A844F482_CLOSV</name>
<sequence length="368" mass="41273">MKKSQLIYHYIREQESVSKQDIVIGLRLSLPTITQNLQYLEQIRLIDTSKKFPSTGERGRNATAYTYLKEARAAIGVYLTGHHINSVAVDLSGDVIRMVRERREFDLGDDGYLRKIGETVEKVKQEAGISDENLLGVGIAVPGLVSEDGEEAIYGRTLNFTGRTRKEIAKYIPYRNRLFHDSNAAGYAEVWISKDICNAFYISLSNSVGGAAIVDKNIYEGNRQKGGEIGHMTVVPEGGELCYCGRRGCFDTVCRSTNLDQYTDGNLEQFFELLEAGDKGAAQLWDQYLDDLSLGIHNIRVLFDSVIILGGYVGAYIENYMDELCRRVDERDAFDEKAKDYLVPCKYTVESAAAGAAIFYIDEFFNTI</sequence>
<evidence type="ECO:0000256" key="2">
    <source>
        <dbReference type="ARBA" id="ARBA00006479"/>
    </source>
</evidence>
<accession>A0A844F482</accession>
<gene>
    <name evidence="4" type="ORF">FYJ37_11550</name>
</gene>
<dbReference type="SMR" id="A0A844F482"/>
<dbReference type="Gene3D" id="3.30.420.40">
    <property type="match status" value="2"/>
</dbReference>